<comment type="caution">
    <text evidence="2">The sequence shown here is derived from an EMBL/GenBank/DDBJ whole genome shotgun (WGS) entry which is preliminary data.</text>
</comment>
<evidence type="ECO:0000313" key="3">
    <source>
        <dbReference type="Proteomes" id="UP001500928"/>
    </source>
</evidence>
<accession>A0ABP9A2U2</accession>
<evidence type="ECO:0000313" key="2">
    <source>
        <dbReference type="EMBL" id="GAA4772877.1"/>
    </source>
</evidence>
<gene>
    <name evidence="2" type="ORF">GCM10023200_01560</name>
</gene>
<evidence type="ECO:0000259" key="1">
    <source>
        <dbReference type="Pfam" id="PF11706"/>
    </source>
</evidence>
<dbReference type="Gene3D" id="1.10.3300.10">
    <property type="entry name" value="Jann2411-like domain"/>
    <property type="match status" value="1"/>
</dbReference>
<protein>
    <submittedName>
        <fullName evidence="2">CGNR zinc finger domain-containing protein</fullName>
    </submittedName>
</protein>
<dbReference type="EMBL" id="BAABHO010000001">
    <property type="protein sequence ID" value="GAA4772877.1"/>
    <property type="molecule type" value="Genomic_DNA"/>
</dbReference>
<feature type="domain" description="Zinc finger CGNR" evidence="1">
    <location>
        <begin position="148"/>
        <end position="187"/>
    </location>
</feature>
<dbReference type="Pfam" id="PF07336">
    <property type="entry name" value="ABATE"/>
    <property type="match status" value="1"/>
</dbReference>
<dbReference type="InterPro" id="IPR023286">
    <property type="entry name" value="ABATE_dom_sf"/>
</dbReference>
<dbReference type="InterPro" id="IPR021005">
    <property type="entry name" value="Znf_CGNR"/>
</dbReference>
<dbReference type="Proteomes" id="UP001500928">
    <property type="component" value="Unassembled WGS sequence"/>
</dbReference>
<dbReference type="Pfam" id="PF11706">
    <property type="entry name" value="zf-CGNR"/>
    <property type="match status" value="1"/>
</dbReference>
<reference evidence="3" key="1">
    <citation type="journal article" date="2019" name="Int. J. Syst. Evol. Microbiol.">
        <title>The Global Catalogue of Microorganisms (GCM) 10K type strain sequencing project: providing services to taxonomists for standard genome sequencing and annotation.</title>
        <authorList>
            <consortium name="The Broad Institute Genomics Platform"/>
            <consortium name="The Broad Institute Genome Sequencing Center for Infectious Disease"/>
            <person name="Wu L."/>
            <person name="Ma J."/>
        </authorList>
    </citation>
    <scope>NUCLEOTIDE SEQUENCE [LARGE SCALE GENOMIC DNA]</scope>
    <source>
        <strain evidence="3">JCM 17979</strain>
    </source>
</reference>
<dbReference type="SUPFAM" id="SSF160904">
    <property type="entry name" value="Jann2411-like"/>
    <property type="match status" value="1"/>
</dbReference>
<proteinExistence type="predicted"/>
<keyword evidence="3" id="KW-1185">Reference proteome</keyword>
<dbReference type="InterPro" id="IPR010852">
    <property type="entry name" value="ABATE"/>
</dbReference>
<name>A0ABP9A2U2_9PSEU</name>
<dbReference type="PANTHER" id="PTHR35525">
    <property type="entry name" value="BLL6575 PROTEIN"/>
    <property type="match status" value="1"/>
</dbReference>
<dbReference type="PANTHER" id="PTHR35525:SF3">
    <property type="entry name" value="BLL6575 PROTEIN"/>
    <property type="match status" value="1"/>
</dbReference>
<sequence>MGEPWPVELMNTVWADRDGQYDALDDDGEARVWLAVARSAPVLTVAGTSDDDRAALPRLRELRDALRRLAADVTGDPRTSWRSPVGSNEAVDTIDAIAATAPSWAALERAGDGALVRVTRSAASSADAVVSLIAQQGVELFADGGPPLRACLAPGCVLYFVAHHPRREWCSAGCGNRARVARHYRRHRGSPAAT</sequence>
<organism evidence="2 3">
    <name type="scientific">Actinomycetospora chlora</name>
    <dbReference type="NCBI Taxonomy" id="663608"/>
    <lineage>
        <taxon>Bacteria</taxon>
        <taxon>Bacillati</taxon>
        <taxon>Actinomycetota</taxon>
        <taxon>Actinomycetes</taxon>
        <taxon>Pseudonocardiales</taxon>
        <taxon>Pseudonocardiaceae</taxon>
        <taxon>Actinomycetospora</taxon>
    </lineage>
</organism>